<gene>
    <name evidence="1" type="ORF">WMSIL1_LOCUS1037</name>
</gene>
<dbReference type="EMBL" id="CABIJS010000022">
    <property type="protein sequence ID" value="VUZ39720.1"/>
    <property type="molecule type" value="Genomic_DNA"/>
</dbReference>
<keyword evidence="2" id="KW-1185">Reference proteome</keyword>
<dbReference type="Proteomes" id="UP000321570">
    <property type="component" value="Unassembled WGS sequence"/>
</dbReference>
<proteinExistence type="predicted"/>
<sequence>MEVIHAFKMSLLQQGTVGILGNPEWAESRSHSGYKSISMRRGSEATQMRIWNQRTAQLYGTSYVPMRRGPFSRWLSYETKDQLEAL</sequence>
<evidence type="ECO:0000313" key="2">
    <source>
        <dbReference type="Proteomes" id="UP000321570"/>
    </source>
</evidence>
<accession>A0A564XXL0</accession>
<protein>
    <submittedName>
        <fullName evidence="1">Uncharacterized protein</fullName>
    </submittedName>
</protein>
<evidence type="ECO:0000313" key="1">
    <source>
        <dbReference type="EMBL" id="VUZ39720.1"/>
    </source>
</evidence>
<feature type="non-terminal residue" evidence="1">
    <location>
        <position position="86"/>
    </location>
</feature>
<dbReference type="AlphaFoldDB" id="A0A564XXL0"/>
<reference evidence="1 2" key="1">
    <citation type="submission" date="2019-07" db="EMBL/GenBank/DDBJ databases">
        <authorList>
            <person name="Jastrzebski P J."/>
            <person name="Paukszto L."/>
            <person name="Jastrzebski P J."/>
        </authorList>
    </citation>
    <scope>NUCLEOTIDE SEQUENCE [LARGE SCALE GENOMIC DNA]</scope>
    <source>
        <strain evidence="1 2">WMS-il1</strain>
    </source>
</reference>
<organism evidence="1 2">
    <name type="scientific">Hymenolepis diminuta</name>
    <name type="common">Rat tapeworm</name>
    <dbReference type="NCBI Taxonomy" id="6216"/>
    <lineage>
        <taxon>Eukaryota</taxon>
        <taxon>Metazoa</taxon>
        <taxon>Spiralia</taxon>
        <taxon>Lophotrochozoa</taxon>
        <taxon>Platyhelminthes</taxon>
        <taxon>Cestoda</taxon>
        <taxon>Eucestoda</taxon>
        <taxon>Cyclophyllidea</taxon>
        <taxon>Hymenolepididae</taxon>
        <taxon>Hymenolepis</taxon>
    </lineage>
</organism>
<name>A0A564XXL0_HYMDI</name>